<feature type="domain" description="TonB-dependent receptor plug" evidence="13">
    <location>
        <begin position="53"/>
        <end position="161"/>
    </location>
</feature>
<keyword evidence="15" id="KW-1185">Reference proteome</keyword>
<dbReference type="OrthoDB" id="9764669at2"/>
<organism evidence="14 15">
    <name type="scientific">Shewanella violacea (strain JCM 10179 / CIP 106290 / LMG 19151 / DSS12)</name>
    <dbReference type="NCBI Taxonomy" id="637905"/>
    <lineage>
        <taxon>Bacteria</taxon>
        <taxon>Pseudomonadati</taxon>
        <taxon>Pseudomonadota</taxon>
        <taxon>Gammaproteobacteria</taxon>
        <taxon>Alteromonadales</taxon>
        <taxon>Shewanellaceae</taxon>
        <taxon>Shewanella</taxon>
    </lineage>
</organism>
<evidence type="ECO:0000256" key="8">
    <source>
        <dbReference type="ARBA" id="ARBA00023237"/>
    </source>
</evidence>
<keyword evidence="5 9" id="KW-0812">Transmembrane</keyword>
<keyword evidence="4 9" id="KW-1134">Transmembrane beta strand</keyword>
<feature type="chain" id="PRO_5003068834" evidence="11">
    <location>
        <begin position="22"/>
        <end position="730"/>
    </location>
</feature>
<dbReference type="EMBL" id="AP011177">
    <property type="protein sequence ID" value="BAJ02786.1"/>
    <property type="molecule type" value="Genomic_DNA"/>
</dbReference>
<dbReference type="InterPro" id="IPR011276">
    <property type="entry name" value="TonB_haem/Hb_rcpt"/>
</dbReference>
<keyword evidence="8 9" id="KW-0998">Cell outer membrane</keyword>
<dbReference type="GO" id="GO:0015344">
    <property type="term" value="F:siderophore uptake transmembrane transporter activity"/>
    <property type="evidence" value="ECO:0007669"/>
    <property type="project" value="TreeGrafter"/>
</dbReference>
<evidence type="ECO:0000256" key="3">
    <source>
        <dbReference type="ARBA" id="ARBA00022448"/>
    </source>
</evidence>
<dbReference type="Gene3D" id="2.40.170.20">
    <property type="entry name" value="TonB-dependent receptor, beta-barrel domain"/>
    <property type="match status" value="1"/>
</dbReference>
<dbReference type="InterPro" id="IPR036942">
    <property type="entry name" value="Beta-barrel_TonB_sf"/>
</dbReference>
<evidence type="ECO:0000313" key="14">
    <source>
        <dbReference type="EMBL" id="BAJ02786.1"/>
    </source>
</evidence>
<evidence type="ECO:0000256" key="6">
    <source>
        <dbReference type="ARBA" id="ARBA00023077"/>
    </source>
</evidence>
<keyword evidence="3 9" id="KW-0813">Transport</keyword>
<dbReference type="PANTHER" id="PTHR30069">
    <property type="entry name" value="TONB-DEPENDENT OUTER MEMBRANE RECEPTOR"/>
    <property type="match status" value="1"/>
</dbReference>
<dbReference type="Gene3D" id="2.170.130.10">
    <property type="entry name" value="TonB-dependent receptor, plug domain"/>
    <property type="match status" value="1"/>
</dbReference>
<evidence type="ECO:0000313" key="15">
    <source>
        <dbReference type="Proteomes" id="UP000002350"/>
    </source>
</evidence>
<feature type="signal peptide" evidence="11">
    <location>
        <begin position="1"/>
        <end position="21"/>
    </location>
</feature>
<dbReference type="eggNOG" id="COG4771">
    <property type="taxonomic scope" value="Bacteria"/>
</dbReference>
<dbReference type="GO" id="GO:0015232">
    <property type="term" value="F:heme transmembrane transporter activity"/>
    <property type="evidence" value="ECO:0007669"/>
    <property type="project" value="InterPro"/>
</dbReference>
<protein>
    <submittedName>
        <fullName evidence="14">TonB-dependent heme receptor</fullName>
    </submittedName>
</protein>
<evidence type="ECO:0000259" key="12">
    <source>
        <dbReference type="Pfam" id="PF00593"/>
    </source>
</evidence>
<proteinExistence type="inferred from homology"/>
<dbReference type="KEGG" id="svo:SVI_2815"/>
<dbReference type="SUPFAM" id="SSF56935">
    <property type="entry name" value="Porins"/>
    <property type="match status" value="1"/>
</dbReference>
<dbReference type="PANTHER" id="PTHR30069:SF41">
    <property type="entry name" value="HEME_HEMOPEXIN UTILIZATION PROTEIN C"/>
    <property type="match status" value="1"/>
</dbReference>
<dbReference type="InterPro" id="IPR000531">
    <property type="entry name" value="Beta-barrel_TonB"/>
</dbReference>
<dbReference type="Pfam" id="PF00593">
    <property type="entry name" value="TonB_dep_Rec_b-barrel"/>
    <property type="match status" value="1"/>
</dbReference>
<keyword evidence="6 10" id="KW-0798">TonB box</keyword>
<dbReference type="CDD" id="cd01347">
    <property type="entry name" value="ligand_gated_channel"/>
    <property type="match status" value="1"/>
</dbReference>
<evidence type="ECO:0000256" key="11">
    <source>
        <dbReference type="SAM" id="SignalP"/>
    </source>
</evidence>
<evidence type="ECO:0000256" key="4">
    <source>
        <dbReference type="ARBA" id="ARBA00022452"/>
    </source>
</evidence>
<evidence type="ECO:0000256" key="1">
    <source>
        <dbReference type="ARBA" id="ARBA00004571"/>
    </source>
</evidence>
<dbReference type="NCBIfam" id="TIGR01785">
    <property type="entry name" value="TonB-hemin"/>
    <property type="match status" value="1"/>
</dbReference>
<dbReference type="AlphaFoldDB" id="D4ZM87"/>
<keyword evidence="11" id="KW-0732">Signal</keyword>
<dbReference type="InterPro" id="IPR039426">
    <property type="entry name" value="TonB-dep_rcpt-like"/>
</dbReference>
<dbReference type="Pfam" id="PF07715">
    <property type="entry name" value="Plug"/>
    <property type="match status" value="1"/>
</dbReference>
<comment type="subcellular location">
    <subcellularLocation>
        <location evidence="1 9">Cell outer membrane</location>
        <topology evidence="1 9">Multi-pass membrane protein</topology>
    </subcellularLocation>
</comment>
<accession>D4ZM87</accession>
<comment type="similarity">
    <text evidence="2 9 10">Belongs to the TonB-dependent receptor family.</text>
</comment>
<evidence type="ECO:0000256" key="9">
    <source>
        <dbReference type="PROSITE-ProRule" id="PRU01360"/>
    </source>
</evidence>
<dbReference type="InterPro" id="IPR012910">
    <property type="entry name" value="Plug_dom"/>
</dbReference>
<keyword evidence="7 9" id="KW-0472">Membrane</keyword>
<gene>
    <name evidence="14" type="ordered locus">SVI_2815</name>
</gene>
<dbReference type="GO" id="GO:0009279">
    <property type="term" value="C:cell outer membrane"/>
    <property type="evidence" value="ECO:0007669"/>
    <property type="project" value="UniProtKB-SubCell"/>
</dbReference>
<evidence type="ECO:0000256" key="5">
    <source>
        <dbReference type="ARBA" id="ARBA00022692"/>
    </source>
</evidence>
<dbReference type="InterPro" id="IPR037066">
    <property type="entry name" value="Plug_dom_sf"/>
</dbReference>
<dbReference type="HOGENOM" id="CLU_379420_0_0_6"/>
<evidence type="ECO:0000259" key="13">
    <source>
        <dbReference type="Pfam" id="PF07715"/>
    </source>
</evidence>
<reference evidence="15" key="1">
    <citation type="journal article" date="2010" name="Mol. Biosyst.">
        <title>Complete genome sequence and comparative analysis of Shewanella violacea, a psychrophilic and piezophilic bacterium from deep sea floor sediments.</title>
        <authorList>
            <person name="Aono E."/>
            <person name="Baba T."/>
            <person name="Ara T."/>
            <person name="Nishi T."/>
            <person name="Nakamichi T."/>
            <person name="Inamoto E."/>
            <person name="Toyonaga H."/>
            <person name="Hasegawa M."/>
            <person name="Takai Y."/>
            <person name="Okumura Y."/>
            <person name="Baba M."/>
            <person name="Tomita M."/>
            <person name="Kato C."/>
            <person name="Oshima T."/>
            <person name="Nakasone K."/>
            <person name="Mori H."/>
        </authorList>
    </citation>
    <scope>NUCLEOTIDE SEQUENCE [LARGE SCALE GENOMIC DNA]</scope>
    <source>
        <strain evidence="15">JCM 10179 / CIP 106290 / LMG 19151 / DSS12</strain>
    </source>
</reference>
<dbReference type="PROSITE" id="PS52016">
    <property type="entry name" value="TONB_DEPENDENT_REC_3"/>
    <property type="match status" value="1"/>
</dbReference>
<feature type="domain" description="TonB-dependent receptor-like beta-barrel" evidence="12">
    <location>
        <begin position="255"/>
        <end position="701"/>
    </location>
</feature>
<name>D4ZM87_SHEVD</name>
<evidence type="ECO:0000256" key="10">
    <source>
        <dbReference type="RuleBase" id="RU003357"/>
    </source>
</evidence>
<keyword evidence="14" id="KW-0675">Receptor</keyword>
<evidence type="ECO:0000256" key="2">
    <source>
        <dbReference type="ARBA" id="ARBA00009810"/>
    </source>
</evidence>
<evidence type="ECO:0000256" key="7">
    <source>
        <dbReference type="ARBA" id="ARBA00023136"/>
    </source>
</evidence>
<dbReference type="GO" id="GO:0044718">
    <property type="term" value="P:siderophore transmembrane transport"/>
    <property type="evidence" value="ECO:0007669"/>
    <property type="project" value="TreeGrafter"/>
</dbReference>
<sequence length="730" mass="83624">MFMKKLTGFCLLLGIVPCSHAKTLDIGEEKTHDPDTEVIVIIGTKLDMQQQTLEVPRSMTVITDKHIQDTQAQELTDVIKQTPSISISNNDRPLVGEIMIRGFGNERVNLIVDGVNYQQYSDGSSTSTYVSPLDLDPSIVKAVEITRGADGVTQGSGAIGGQIRVVTKGGWDYGGAGSGVLLRGGYADANNARHYGLTAFYANKDVALALHANKRSFGDIDINLRDEDGSVRGQTASIKNDGESDDFRIKASFESDYGLFDSNTFYTESKVADLPFRNQSRWNEQPISEQETARRFSQTFSYNYDPSSDFINLNSRVYYQEYNKDRLQTGDIIFPSKTYNFDNTEKFTDQTYGLVVENRIIKDWDEMTSDSVIFTSWEQQKFEDENKDNLEQITSQLYGKSRGDTFAAGVLNNSHWQSWLSTETGVRYDYYRRSSDNYSEYGNNQDGQWSLNAGITLRPMDWLRLYARYNQGFRGPNIRELYKADNWACHRPIKNCYREPQPDLKAERSENLEAGVGFIFEDTLWADKFVFKLNWFDTQVQDFIDGAPFMYRLVGNEKVFASPEEATHRDYSSKNISKLYSEGLEVELSYQIADFDLFANYSRVRMDVEGVPDYYLGTIVDEREPYDRAPQDKINLGFSWQMFDELRVSGVSSYSMDMSRLPEWQLEREMNAEGYQLHNLYLTYQPSYIDDLDIRFGVENLTDETYSVWPDDEGSSLPGRNYKASMNYQF</sequence>
<dbReference type="STRING" id="637905.SVI_2815"/>
<dbReference type="Proteomes" id="UP000002350">
    <property type="component" value="Chromosome"/>
</dbReference>